<evidence type="ECO:0000313" key="1">
    <source>
        <dbReference type="EMBL" id="KAJ9693287.1"/>
    </source>
</evidence>
<reference evidence="1 2" key="1">
    <citation type="journal article" date="2023" name="BMC Biotechnol.">
        <title>Vitis rotundifolia cv Carlos genome sequencing.</title>
        <authorList>
            <person name="Huff M."/>
            <person name="Hulse-Kemp A."/>
            <person name="Scheffler B."/>
            <person name="Youngblood R."/>
            <person name="Simpson S."/>
            <person name="Babiker E."/>
            <person name="Staton M."/>
        </authorList>
    </citation>
    <scope>NUCLEOTIDE SEQUENCE [LARGE SCALE GENOMIC DNA]</scope>
    <source>
        <tissue evidence="1">Leaf</tissue>
    </source>
</reference>
<evidence type="ECO:0000313" key="2">
    <source>
        <dbReference type="Proteomes" id="UP001168098"/>
    </source>
</evidence>
<dbReference type="Proteomes" id="UP001168098">
    <property type="component" value="Unassembled WGS sequence"/>
</dbReference>
<sequence length="135" mass="15419">MRKIREKEKGKVVRNFIAPDFIKKLIFSLFHFLGLSNFLETDVSRSKTQTQVLEYPSVSAVLIREILPMMKFGEAVCGGDALESCAICLNDFKKTCLLCRTSFVPDEMQDEFNQRLWAASRITDFYSKYGTVSGL</sequence>
<proteinExistence type="predicted"/>
<dbReference type="EMBL" id="JARBHA010000009">
    <property type="protein sequence ID" value="KAJ9693287.1"/>
    <property type="molecule type" value="Genomic_DNA"/>
</dbReference>
<organism evidence="1 2">
    <name type="scientific">Vitis rotundifolia</name>
    <name type="common">Muscadine grape</name>
    <dbReference type="NCBI Taxonomy" id="103349"/>
    <lineage>
        <taxon>Eukaryota</taxon>
        <taxon>Viridiplantae</taxon>
        <taxon>Streptophyta</taxon>
        <taxon>Embryophyta</taxon>
        <taxon>Tracheophyta</taxon>
        <taxon>Spermatophyta</taxon>
        <taxon>Magnoliopsida</taxon>
        <taxon>eudicotyledons</taxon>
        <taxon>Gunneridae</taxon>
        <taxon>Pentapetalae</taxon>
        <taxon>rosids</taxon>
        <taxon>Vitales</taxon>
        <taxon>Vitaceae</taxon>
        <taxon>Viteae</taxon>
        <taxon>Vitis</taxon>
    </lineage>
</organism>
<gene>
    <name evidence="1" type="ORF">PVL29_012158</name>
</gene>
<dbReference type="AlphaFoldDB" id="A0AA38ZQG3"/>
<protein>
    <submittedName>
        <fullName evidence="1">Uncharacterized protein</fullName>
    </submittedName>
</protein>
<keyword evidence="2" id="KW-1185">Reference proteome</keyword>
<name>A0AA38ZQG3_VITRO</name>
<accession>A0AA38ZQG3</accession>
<comment type="caution">
    <text evidence="1">The sequence shown here is derived from an EMBL/GenBank/DDBJ whole genome shotgun (WGS) entry which is preliminary data.</text>
</comment>